<dbReference type="Proteomes" id="UP000238322">
    <property type="component" value="Unassembled WGS sequence"/>
</dbReference>
<reference evidence="2 3" key="1">
    <citation type="submission" date="2018-02" db="EMBL/GenBank/DDBJ databases">
        <title>Comparative genomes isolates from brazilian mangrove.</title>
        <authorList>
            <person name="Araujo J.E."/>
            <person name="Taketani R.G."/>
            <person name="Silva M.C.P."/>
            <person name="Loureco M.V."/>
            <person name="Andreote F.D."/>
        </authorList>
    </citation>
    <scope>NUCLEOTIDE SEQUENCE [LARGE SCALE GENOMIC DNA]</scope>
    <source>
        <strain evidence="2 3">Hex-1 MGV</strain>
    </source>
</reference>
<dbReference type="OrthoDB" id="292370at2"/>
<organism evidence="2 3">
    <name type="scientific">Blastopirellula marina</name>
    <dbReference type="NCBI Taxonomy" id="124"/>
    <lineage>
        <taxon>Bacteria</taxon>
        <taxon>Pseudomonadati</taxon>
        <taxon>Planctomycetota</taxon>
        <taxon>Planctomycetia</taxon>
        <taxon>Pirellulales</taxon>
        <taxon>Pirellulaceae</taxon>
        <taxon>Blastopirellula</taxon>
    </lineage>
</organism>
<evidence type="ECO:0000313" key="3">
    <source>
        <dbReference type="Proteomes" id="UP000238322"/>
    </source>
</evidence>
<accession>A0A2S8FJN1</accession>
<name>A0A2S8FJN1_9BACT</name>
<keyword evidence="1" id="KW-0732">Signal</keyword>
<sequence length="332" mass="38154">MTWRIQSIALLMFLFISQVHAEDKTLGNRFMVPKQGHVEFQHCFNCEVKGLKLENKEDVLTLHERIAKIPFNEEVITSFKFLEKLGLEKLKQVPPPPRPGARGRVHHLPDWRSVTVDFDEERFVRREKASTFQFSYAKSLLSEVLLSRVPFNTQVEHFEPGGSHFHNSVVRELFSRSTIYDEVTYTTEWDRGKEVCLANVGRGTAVFYSEQDKDLIDAKTSIVGGQILDTSLHFYHRKPVVEDGIWLPRLSLRIHRKSKDTFRMSLFIIGHVELAKPVDPEALKVPIQVGAVYIWGNNNTPYLAKMPIALDDLLDKTPGVTRVLIEEATEED</sequence>
<dbReference type="AlphaFoldDB" id="A0A2S8FJN1"/>
<feature type="chain" id="PRO_5015648905" evidence="1">
    <location>
        <begin position="22"/>
        <end position="332"/>
    </location>
</feature>
<evidence type="ECO:0000256" key="1">
    <source>
        <dbReference type="SAM" id="SignalP"/>
    </source>
</evidence>
<proteinExistence type="predicted"/>
<gene>
    <name evidence="2" type="ORF">C5Y83_19440</name>
</gene>
<evidence type="ECO:0000313" key="2">
    <source>
        <dbReference type="EMBL" id="PQO32399.1"/>
    </source>
</evidence>
<dbReference type="EMBL" id="PUHY01000012">
    <property type="protein sequence ID" value="PQO32399.1"/>
    <property type="molecule type" value="Genomic_DNA"/>
</dbReference>
<dbReference type="RefSeq" id="WP_105331412.1">
    <property type="nucleotide sequence ID" value="NZ_PUHY01000012.1"/>
</dbReference>
<comment type="caution">
    <text evidence="2">The sequence shown here is derived from an EMBL/GenBank/DDBJ whole genome shotgun (WGS) entry which is preliminary data.</text>
</comment>
<protein>
    <submittedName>
        <fullName evidence="2">Uncharacterized protein</fullName>
    </submittedName>
</protein>
<feature type="signal peptide" evidence="1">
    <location>
        <begin position="1"/>
        <end position="21"/>
    </location>
</feature>